<gene>
    <name evidence="1" type="ORF">ACFSM5_10955</name>
</gene>
<comment type="caution">
    <text evidence="1">The sequence shown here is derived from an EMBL/GenBank/DDBJ whole genome shotgun (WGS) entry which is preliminary data.</text>
</comment>
<protein>
    <submittedName>
        <fullName evidence="1">Uncharacterized protein</fullName>
    </submittedName>
</protein>
<keyword evidence="2" id="KW-1185">Reference proteome</keyword>
<evidence type="ECO:0000313" key="2">
    <source>
        <dbReference type="Proteomes" id="UP001597295"/>
    </source>
</evidence>
<accession>A0ABW5DQL3</accession>
<dbReference type="RefSeq" id="WP_379876411.1">
    <property type="nucleotide sequence ID" value="NZ_JBHUIP010000011.1"/>
</dbReference>
<dbReference type="Proteomes" id="UP001597295">
    <property type="component" value="Unassembled WGS sequence"/>
</dbReference>
<proteinExistence type="predicted"/>
<reference evidence="2" key="1">
    <citation type="journal article" date="2019" name="Int. J. Syst. Evol. Microbiol.">
        <title>The Global Catalogue of Microorganisms (GCM) 10K type strain sequencing project: providing services to taxonomists for standard genome sequencing and annotation.</title>
        <authorList>
            <consortium name="The Broad Institute Genomics Platform"/>
            <consortium name="The Broad Institute Genome Sequencing Center for Infectious Disease"/>
            <person name="Wu L."/>
            <person name="Ma J."/>
        </authorList>
    </citation>
    <scope>NUCLEOTIDE SEQUENCE [LARGE SCALE GENOMIC DNA]</scope>
    <source>
        <strain evidence="2">CGMCC 1.19062</strain>
    </source>
</reference>
<name>A0ABW5DQL3_9PROT</name>
<dbReference type="EMBL" id="JBHUIP010000011">
    <property type="protein sequence ID" value="MFD2263408.1"/>
    <property type="molecule type" value="Genomic_DNA"/>
</dbReference>
<organism evidence="1 2">
    <name type="scientific">Lacibacterium aquatile</name>
    <dbReference type="NCBI Taxonomy" id="1168082"/>
    <lineage>
        <taxon>Bacteria</taxon>
        <taxon>Pseudomonadati</taxon>
        <taxon>Pseudomonadota</taxon>
        <taxon>Alphaproteobacteria</taxon>
        <taxon>Rhodospirillales</taxon>
        <taxon>Rhodospirillaceae</taxon>
    </lineage>
</organism>
<sequence>MPGTLPEQKIFGNLFIHIHSSPTSPLKSANILTKGRDFARRSAGKNLQKMFPLSKSSSGED</sequence>
<evidence type="ECO:0000313" key="1">
    <source>
        <dbReference type="EMBL" id="MFD2263408.1"/>
    </source>
</evidence>